<dbReference type="Gene3D" id="1.25.40.20">
    <property type="entry name" value="Ankyrin repeat-containing domain"/>
    <property type="match status" value="1"/>
</dbReference>
<organism evidence="5 6">
    <name type="scientific">Triparma retinervis</name>
    <dbReference type="NCBI Taxonomy" id="2557542"/>
    <lineage>
        <taxon>Eukaryota</taxon>
        <taxon>Sar</taxon>
        <taxon>Stramenopiles</taxon>
        <taxon>Ochrophyta</taxon>
        <taxon>Bolidophyceae</taxon>
        <taxon>Parmales</taxon>
        <taxon>Triparmaceae</taxon>
        <taxon>Triparma</taxon>
    </lineage>
</organism>
<feature type="region of interest" description="Disordered" evidence="4">
    <location>
        <begin position="47"/>
        <end position="66"/>
    </location>
</feature>
<reference evidence="5" key="1">
    <citation type="submission" date="2022-07" db="EMBL/GenBank/DDBJ databases">
        <title>Genome analysis of Parmales, a sister group of diatoms, reveals the evolutionary specialization of diatoms from phago-mixotrophs to photoautotrophs.</title>
        <authorList>
            <person name="Ban H."/>
            <person name="Sato S."/>
            <person name="Yoshikawa S."/>
            <person name="Kazumasa Y."/>
            <person name="Nakamura Y."/>
            <person name="Ichinomiya M."/>
            <person name="Saitoh K."/>
            <person name="Sato N."/>
            <person name="Blanc-Mathieu R."/>
            <person name="Endo H."/>
            <person name="Kuwata A."/>
            <person name="Ogata H."/>
        </authorList>
    </citation>
    <scope>NUCLEOTIDE SEQUENCE</scope>
</reference>
<proteinExistence type="predicted"/>
<dbReference type="Pfam" id="PF12796">
    <property type="entry name" value="Ank_2"/>
    <property type="match status" value="1"/>
</dbReference>
<name>A0A9W7FIM7_9STRA</name>
<dbReference type="Proteomes" id="UP001165082">
    <property type="component" value="Unassembled WGS sequence"/>
</dbReference>
<keyword evidence="1" id="KW-0677">Repeat</keyword>
<dbReference type="OrthoDB" id="184751at2759"/>
<feature type="compositionally biased region" description="Low complexity" evidence="4">
    <location>
        <begin position="48"/>
        <end position="59"/>
    </location>
</feature>
<evidence type="ECO:0000313" key="6">
    <source>
        <dbReference type="Proteomes" id="UP001165082"/>
    </source>
</evidence>
<keyword evidence="2 3" id="KW-0040">ANK repeat</keyword>
<dbReference type="InterPro" id="IPR036770">
    <property type="entry name" value="Ankyrin_rpt-contain_sf"/>
</dbReference>
<evidence type="ECO:0000256" key="3">
    <source>
        <dbReference type="PROSITE-ProRule" id="PRU00023"/>
    </source>
</evidence>
<evidence type="ECO:0000313" key="5">
    <source>
        <dbReference type="EMBL" id="GMI12716.1"/>
    </source>
</evidence>
<dbReference type="PROSITE" id="PS50088">
    <property type="entry name" value="ANK_REPEAT"/>
    <property type="match status" value="1"/>
</dbReference>
<feature type="repeat" description="ANK" evidence="3">
    <location>
        <begin position="99"/>
        <end position="131"/>
    </location>
</feature>
<comment type="caution">
    <text evidence="5">The sequence shown here is derived from an EMBL/GenBank/DDBJ whole genome shotgun (WGS) entry which is preliminary data.</text>
</comment>
<evidence type="ECO:0000256" key="4">
    <source>
        <dbReference type="SAM" id="MobiDB-lite"/>
    </source>
</evidence>
<protein>
    <recommendedName>
        <fullName evidence="7">Ankyrin</fullName>
    </recommendedName>
</protein>
<dbReference type="EMBL" id="BRXZ01000493">
    <property type="protein sequence ID" value="GMI12716.1"/>
    <property type="molecule type" value="Genomic_DNA"/>
</dbReference>
<dbReference type="SMART" id="SM00248">
    <property type="entry name" value="ANK"/>
    <property type="match status" value="2"/>
</dbReference>
<dbReference type="InterPro" id="IPR002110">
    <property type="entry name" value="Ankyrin_rpt"/>
</dbReference>
<dbReference type="PROSITE" id="PS50297">
    <property type="entry name" value="ANK_REP_REGION"/>
    <property type="match status" value="1"/>
</dbReference>
<dbReference type="AlphaFoldDB" id="A0A9W7FIM7"/>
<gene>
    <name evidence="5" type="ORF">TrRE_jg11456</name>
</gene>
<evidence type="ECO:0008006" key="7">
    <source>
        <dbReference type="Google" id="ProtNLM"/>
    </source>
</evidence>
<sequence>MVLYESHSVVHGKPFPLQGKGFANVFVHFEPVGGEYLVGGGGGKNKKVSSAAKSAKGPGQTAGTKGRTALYLRAHDGDLPAVKEALSEDDELVHSRDANDWTPLHEAGRGGHLEVLKYLVERGGDLNFRTNGGTGRTVLGWIRELGGGDNLEQWVKDNGGEL</sequence>
<keyword evidence="6" id="KW-1185">Reference proteome</keyword>
<evidence type="ECO:0000256" key="2">
    <source>
        <dbReference type="ARBA" id="ARBA00023043"/>
    </source>
</evidence>
<evidence type="ECO:0000256" key="1">
    <source>
        <dbReference type="ARBA" id="ARBA00022737"/>
    </source>
</evidence>
<dbReference type="SUPFAM" id="SSF48403">
    <property type="entry name" value="Ankyrin repeat"/>
    <property type="match status" value="1"/>
</dbReference>
<accession>A0A9W7FIM7</accession>
<dbReference type="PANTHER" id="PTHR24171">
    <property type="entry name" value="ANKYRIN REPEAT DOMAIN-CONTAINING PROTEIN 39-RELATED"/>
    <property type="match status" value="1"/>
</dbReference>